<dbReference type="InterPro" id="IPR005829">
    <property type="entry name" value="Sugar_transporter_CS"/>
</dbReference>
<dbReference type="PANTHER" id="PTHR24064">
    <property type="entry name" value="SOLUTE CARRIER FAMILY 22 MEMBER"/>
    <property type="match status" value="1"/>
</dbReference>
<keyword evidence="9" id="KW-1185">Reference proteome</keyword>
<evidence type="ECO:0000313" key="8">
    <source>
        <dbReference type="EnsemblMetazoa" id="CLYHEMP014042.1"/>
    </source>
</evidence>
<dbReference type="InterPro" id="IPR005828">
    <property type="entry name" value="MFS_sugar_transport-like"/>
</dbReference>
<feature type="region of interest" description="Disordered" evidence="5">
    <location>
        <begin position="1"/>
        <end position="28"/>
    </location>
</feature>
<dbReference type="SUPFAM" id="SSF103473">
    <property type="entry name" value="MFS general substrate transporter"/>
    <property type="match status" value="1"/>
</dbReference>
<dbReference type="OrthoDB" id="3936150at2759"/>
<dbReference type="Gene3D" id="1.20.1250.20">
    <property type="entry name" value="MFS general substrate transporter like domains"/>
    <property type="match status" value="1"/>
</dbReference>
<feature type="compositionally biased region" description="Basic and acidic residues" evidence="5">
    <location>
        <begin position="12"/>
        <end position="21"/>
    </location>
</feature>
<keyword evidence="3 6" id="KW-1133">Transmembrane helix</keyword>
<sequence>MDTNNAKLKAKANIDDDKEQNAHPPSSTPISYQDLVVSSIGKVGRWQFFLIFSILVPKVFIGWSIVAVTFSFGKTDWWKVTTKINPITNVSQTVRLFKDCSPLGVNDTIEWGNTNTIIYEFGLICDKAAIPTLIKTAQMVGMVIGAAINGQLGDWFGRRKCILGSVVITSIFIFVESFSNGWQMMLACRFIVGAGIGAYQVLNLIYTLEFMGTSWRTIVGIFPYWTTGNVILGALYYVVPYWKDMYLTTGGCFLPFVILMFFTTESVRWLLIHGKTDEAIKSINKIAKFNKRPKPDVSLFEEAAKREESEMKSNAMKYNYATLFRMKSTRMKTIFFGFCWLTMGFSYYVFIFGLTLLDGSPGLNMMLTGLGSALTKFVVWIVNKKFGRRKSSIIFFVASVIFALLFTILHVAEVMAGSVLTALAIFSVLGVTCVWDSVMMFSIESYPTVVRSSAYGFVSIMSRVGGVIAAQADFIYAVAIYFPYLIVGVLCTICAIGVFQLTDTIDLALDDGFEDNEEDKGAEMKENDA</sequence>
<accession>A0A7M5WW13</accession>
<feature type="transmembrane region" description="Helical" evidence="6">
    <location>
        <begin position="184"/>
        <end position="206"/>
    </location>
</feature>
<dbReference type="InterPro" id="IPR036259">
    <property type="entry name" value="MFS_trans_sf"/>
</dbReference>
<feature type="domain" description="Major facilitator superfamily (MFS) profile" evidence="7">
    <location>
        <begin position="50"/>
        <end position="506"/>
    </location>
</feature>
<feature type="transmembrane region" description="Helical" evidence="6">
    <location>
        <begin position="334"/>
        <end position="357"/>
    </location>
</feature>
<protein>
    <recommendedName>
        <fullName evidence="7">Major facilitator superfamily (MFS) profile domain-containing protein</fullName>
    </recommendedName>
</protein>
<name>A0A7M5WW13_9CNID</name>
<reference evidence="8" key="1">
    <citation type="submission" date="2021-01" db="UniProtKB">
        <authorList>
            <consortium name="EnsemblMetazoa"/>
        </authorList>
    </citation>
    <scope>IDENTIFICATION</scope>
</reference>
<dbReference type="EnsemblMetazoa" id="CLYHEMT014042.1">
    <property type="protein sequence ID" value="CLYHEMP014042.1"/>
    <property type="gene ID" value="CLYHEMG014042"/>
</dbReference>
<keyword evidence="4 6" id="KW-0472">Membrane</keyword>
<dbReference type="Proteomes" id="UP000594262">
    <property type="component" value="Unplaced"/>
</dbReference>
<proteinExistence type="predicted"/>
<dbReference type="AlphaFoldDB" id="A0A7M5WW13"/>
<evidence type="ECO:0000256" key="5">
    <source>
        <dbReference type="SAM" id="MobiDB-lite"/>
    </source>
</evidence>
<feature type="transmembrane region" description="Helical" evidence="6">
    <location>
        <begin position="478"/>
        <end position="499"/>
    </location>
</feature>
<evidence type="ECO:0000256" key="6">
    <source>
        <dbReference type="SAM" id="Phobius"/>
    </source>
</evidence>
<dbReference type="GO" id="GO:0016020">
    <property type="term" value="C:membrane"/>
    <property type="evidence" value="ECO:0007669"/>
    <property type="project" value="UniProtKB-SubCell"/>
</dbReference>
<keyword evidence="2 6" id="KW-0812">Transmembrane</keyword>
<feature type="transmembrane region" description="Helical" evidence="6">
    <location>
        <begin position="453"/>
        <end position="472"/>
    </location>
</feature>
<evidence type="ECO:0000256" key="1">
    <source>
        <dbReference type="ARBA" id="ARBA00004141"/>
    </source>
</evidence>
<feature type="transmembrane region" description="Helical" evidence="6">
    <location>
        <begin position="48"/>
        <end position="73"/>
    </location>
</feature>
<evidence type="ECO:0000256" key="3">
    <source>
        <dbReference type="ARBA" id="ARBA00022989"/>
    </source>
</evidence>
<evidence type="ECO:0000313" key="9">
    <source>
        <dbReference type="Proteomes" id="UP000594262"/>
    </source>
</evidence>
<dbReference type="InterPro" id="IPR020846">
    <property type="entry name" value="MFS_dom"/>
</dbReference>
<feature type="transmembrane region" description="Helical" evidence="6">
    <location>
        <begin position="393"/>
        <end position="412"/>
    </location>
</feature>
<evidence type="ECO:0000256" key="4">
    <source>
        <dbReference type="ARBA" id="ARBA00023136"/>
    </source>
</evidence>
<feature type="transmembrane region" description="Helical" evidence="6">
    <location>
        <begin position="218"/>
        <end position="239"/>
    </location>
</feature>
<dbReference type="GeneID" id="136819653"/>
<dbReference type="PROSITE" id="PS00217">
    <property type="entry name" value="SUGAR_TRANSPORT_2"/>
    <property type="match status" value="1"/>
</dbReference>
<organism evidence="8 9">
    <name type="scientific">Clytia hemisphaerica</name>
    <dbReference type="NCBI Taxonomy" id="252671"/>
    <lineage>
        <taxon>Eukaryota</taxon>
        <taxon>Metazoa</taxon>
        <taxon>Cnidaria</taxon>
        <taxon>Hydrozoa</taxon>
        <taxon>Hydroidolina</taxon>
        <taxon>Leptothecata</taxon>
        <taxon>Obeliida</taxon>
        <taxon>Clytiidae</taxon>
        <taxon>Clytia</taxon>
    </lineage>
</organism>
<dbReference type="Pfam" id="PF00083">
    <property type="entry name" value="Sugar_tr"/>
    <property type="match status" value="1"/>
</dbReference>
<feature type="transmembrane region" description="Helical" evidence="6">
    <location>
        <begin position="418"/>
        <end position="441"/>
    </location>
</feature>
<feature type="transmembrane region" description="Helical" evidence="6">
    <location>
        <begin position="161"/>
        <end position="178"/>
    </location>
</feature>
<evidence type="ECO:0000259" key="7">
    <source>
        <dbReference type="PROSITE" id="PS50850"/>
    </source>
</evidence>
<feature type="transmembrane region" description="Helical" evidence="6">
    <location>
        <begin position="245"/>
        <end position="263"/>
    </location>
</feature>
<dbReference type="GO" id="GO:0022857">
    <property type="term" value="F:transmembrane transporter activity"/>
    <property type="evidence" value="ECO:0007669"/>
    <property type="project" value="InterPro"/>
</dbReference>
<feature type="transmembrane region" description="Helical" evidence="6">
    <location>
        <begin position="363"/>
        <end position="381"/>
    </location>
</feature>
<evidence type="ECO:0000256" key="2">
    <source>
        <dbReference type="ARBA" id="ARBA00022692"/>
    </source>
</evidence>
<comment type="subcellular location">
    <subcellularLocation>
        <location evidence="1">Membrane</location>
        <topology evidence="1">Multi-pass membrane protein</topology>
    </subcellularLocation>
</comment>
<dbReference type="PROSITE" id="PS50850">
    <property type="entry name" value="MFS"/>
    <property type="match status" value="1"/>
</dbReference>
<dbReference type="RefSeq" id="XP_066932001.1">
    <property type="nucleotide sequence ID" value="XM_067075900.1"/>
</dbReference>